<feature type="chain" id="PRO_5046070476" description="Intracellular proteinase inhibitor BsuPI domain-containing protein" evidence="2">
    <location>
        <begin position="21"/>
        <end position="235"/>
    </location>
</feature>
<evidence type="ECO:0000256" key="1">
    <source>
        <dbReference type="SAM" id="MobiDB-lite"/>
    </source>
</evidence>
<feature type="signal peptide" evidence="2">
    <location>
        <begin position="1"/>
        <end position="20"/>
    </location>
</feature>
<accession>A0ABS1TJG0</accession>
<protein>
    <recommendedName>
        <fullName evidence="3">Intracellular proteinase inhibitor BsuPI domain-containing protein</fullName>
    </recommendedName>
</protein>
<dbReference type="Gene3D" id="2.60.40.2360">
    <property type="entry name" value="Intracellular proteinase inhibitor BsuPI"/>
    <property type="match status" value="1"/>
</dbReference>
<gene>
    <name evidence="4" type="ORF">JK635_01295</name>
</gene>
<name>A0ABS1TJG0_9BACI</name>
<dbReference type="Pfam" id="PF12690">
    <property type="entry name" value="BsuPI"/>
    <property type="match status" value="1"/>
</dbReference>
<dbReference type="PROSITE" id="PS51257">
    <property type="entry name" value="PROKAR_LIPOPROTEIN"/>
    <property type="match status" value="1"/>
</dbReference>
<evidence type="ECO:0000259" key="3">
    <source>
        <dbReference type="Pfam" id="PF12690"/>
    </source>
</evidence>
<feature type="region of interest" description="Disordered" evidence="1">
    <location>
        <begin position="26"/>
        <end position="48"/>
    </location>
</feature>
<evidence type="ECO:0000256" key="2">
    <source>
        <dbReference type="SAM" id="SignalP"/>
    </source>
</evidence>
<dbReference type="RefSeq" id="WP_202651642.1">
    <property type="nucleotide sequence ID" value="NZ_JAESWB010000005.1"/>
</dbReference>
<reference evidence="4 5" key="1">
    <citation type="submission" date="2021-01" db="EMBL/GenBank/DDBJ databases">
        <title>Genome public.</title>
        <authorList>
            <person name="Liu C."/>
            <person name="Sun Q."/>
        </authorList>
    </citation>
    <scope>NUCLEOTIDE SEQUENCE [LARGE SCALE GENOMIC DNA]</scope>
    <source>
        <strain evidence="4 5">YIM B02564</strain>
    </source>
</reference>
<dbReference type="InterPro" id="IPR020481">
    <property type="entry name" value="Intracell_prot_inh_BsuPI"/>
</dbReference>
<keyword evidence="5" id="KW-1185">Reference proteome</keyword>
<dbReference type="InterPro" id="IPR038144">
    <property type="entry name" value="IPI"/>
</dbReference>
<keyword evidence="2" id="KW-0732">Signal</keyword>
<feature type="domain" description="Intracellular proteinase inhibitor BsuPI" evidence="3">
    <location>
        <begin position="54"/>
        <end position="150"/>
    </location>
</feature>
<proteinExistence type="predicted"/>
<evidence type="ECO:0000313" key="5">
    <source>
        <dbReference type="Proteomes" id="UP000623967"/>
    </source>
</evidence>
<evidence type="ECO:0000313" key="4">
    <source>
        <dbReference type="EMBL" id="MBL4950879.1"/>
    </source>
</evidence>
<comment type="caution">
    <text evidence="4">The sequence shown here is derived from an EMBL/GenBank/DDBJ whole genome shotgun (WGS) entry which is preliminary data.</text>
</comment>
<dbReference type="EMBL" id="JAESWB010000005">
    <property type="protein sequence ID" value="MBL4950879.1"/>
    <property type="molecule type" value="Genomic_DNA"/>
</dbReference>
<feature type="compositionally biased region" description="Polar residues" evidence="1">
    <location>
        <begin position="26"/>
        <end position="37"/>
    </location>
</feature>
<organism evidence="4 5">
    <name type="scientific">Neobacillus paridis</name>
    <dbReference type="NCBI Taxonomy" id="2803862"/>
    <lineage>
        <taxon>Bacteria</taxon>
        <taxon>Bacillati</taxon>
        <taxon>Bacillota</taxon>
        <taxon>Bacilli</taxon>
        <taxon>Bacillales</taxon>
        <taxon>Bacillaceae</taxon>
        <taxon>Neobacillus</taxon>
    </lineage>
</organism>
<dbReference type="Proteomes" id="UP000623967">
    <property type="component" value="Unassembled WGS sequence"/>
</dbReference>
<sequence>MLKKRIVSLMCLALVIGLMSGCGTNSYTNKNQKENPGTSKTETPTENKNETKFEATLEIKQEKQDVVVTYKVRNSTGTLQKLNFASGLEADYILYDGNGHVLKKYSDEVLATQALKEVKLDKNQEISRVFKIPGLVNGSYKIEVFLLAKEVKAKVIKQFDVRNSIYQHGEGKLVGLADPHTIEVNIDGKAVAFQLSDQAREQIKLYKDGDPISFIYIENDSGQKEIKWFEHNKMQ</sequence>